<gene>
    <name evidence="3" type="ORF">K7C98_29795</name>
</gene>
<evidence type="ECO:0008006" key="5">
    <source>
        <dbReference type="Google" id="ProtNLM"/>
    </source>
</evidence>
<name>A0ABS7TZK0_9BACT</name>
<keyword evidence="2" id="KW-0812">Transmembrane</keyword>
<protein>
    <recommendedName>
        <fullName evidence="5">Tetratricopeptide repeat protein</fullName>
    </recommendedName>
</protein>
<evidence type="ECO:0000313" key="4">
    <source>
        <dbReference type="Proteomes" id="UP001139031"/>
    </source>
</evidence>
<keyword evidence="2" id="KW-1133">Transmembrane helix</keyword>
<reference evidence="3" key="1">
    <citation type="submission" date="2021-08" db="EMBL/GenBank/DDBJ databases">
        <authorList>
            <person name="Stevens D.C."/>
        </authorList>
    </citation>
    <scope>NUCLEOTIDE SEQUENCE</scope>
    <source>
        <strain evidence="3">DSM 53165</strain>
    </source>
</reference>
<feature type="transmembrane region" description="Helical" evidence="2">
    <location>
        <begin position="196"/>
        <end position="219"/>
    </location>
</feature>
<dbReference type="Proteomes" id="UP001139031">
    <property type="component" value="Unassembled WGS sequence"/>
</dbReference>
<comment type="caution">
    <text evidence="3">The sequence shown here is derived from an EMBL/GenBank/DDBJ whole genome shotgun (WGS) entry which is preliminary data.</text>
</comment>
<proteinExistence type="predicted"/>
<keyword evidence="4" id="KW-1185">Reference proteome</keyword>
<dbReference type="EMBL" id="JAIRAU010000043">
    <property type="protein sequence ID" value="MBZ5713446.1"/>
    <property type="molecule type" value="Genomic_DNA"/>
</dbReference>
<evidence type="ECO:0000313" key="3">
    <source>
        <dbReference type="EMBL" id="MBZ5713446.1"/>
    </source>
</evidence>
<sequence length="317" mass="32967">MLNSLATSSSRARWSGLVVAAALAGPPRAAVANEPPPIPEAAQRAYDRGLAERDAGQFPAAAREFAAAYSQIPESERELRAAILFDLVDAHRGAFTAGGERRGNEHPAAHLCAADRALADFIETEQERKRGRKSPDMVKATGLREEVRKDFVVAKSRESDLDCAALELPRVHDKAGPPTPPPSDAPKPVQATPKKLLIAGGVTTGVGVALLGLMIGGLVRGQRTEDEAAALVQAMPELAADDPRFAAFERRGNGDNAMAIVGGVFGSLALGAGVALLVVGVRAHKSAGRPPAAAEPALAVWPVATPAGGGAAVRWRF</sequence>
<evidence type="ECO:0000256" key="2">
    <source>
        <dbReference type="SAM" id="Phobius"/>
    </source>
</evidence>
<evidence type="ECO:0000256" key="1">
    <source>
        <dbReference type="SAM" id="MobiDB-lite"/>
    </source>
</evidence>
<dbReference type="RefSeq" id="WP_224195186.1">
    <property type="nucleotide sequence ID" value="NZ_JAIRAU010000043.1"/>
</dbReference>
<feature type="transmembrane region" description="Helical" evidence="2">
    <location>
        <begin position="257"/>
        <end position="281"/>
    </location>
</feature>
<feature type="region of interest" description="Disordered" evidence="1">
    <location>
        <begin position="168"/>
        <end position="190"/>
    </location>
</feature>
<keyword evidence="2" id="KW-0472">Membrane</keyword>
<accession>A0ABS7TZK0</accession>
<organism evidence="3 4">
    <name type="scientific">Nannocystis pusilla</name>
    <dbReference type="NCBI Taxonomy" id="889268"/>
    <lineage>
        <taxon>Bacteria</taxon>
        <taxon>Pseudomonadati</taxon>
        <taxon>Myxococcota</taxon>
        <taxon>Polyangia</taxon>
        <taxon>Nannocystales</taxon>
        <taxon>Nannocystaceae</taxon>
        <taxon>Nannocystis</taxon>
    </lineage>
</organism>